<protein>
    <recommendedName>
        <fullName evidence="3">CRISPR-associated protein Cas2</fullName>
    </recommendedName>
</protein>
<evidence type="ECO:0000313" key="1">
    <source>
        <dbReference type="EMBL" id="SOC53468.1"/>
    </source>
</evidence>
<evidence type="ECO:0000313" key="2">
    <source>
        <dbReference type="Proteomes" id="UP000219023"/>
    </source>
</evidence>
<dbReference type="EMBL" id="OBQJ01000002">
    <property type="protein sequence ID" value="SOC53468.1"/>
    <property type="molecule type" value="Genomic_DNA"/>
</dbReference>
<dbReference type="AlphaFoldDB" id="A0A285VIS5"/>
<evidence type="ECO:0008006" key="3">
    <source>
        <dbReference type="Google" id="ProtNLM"/>
    </source>
</evidence>
<name>A0A285VIS5_9GAMM</name>
<proteinExistence type="predicted"/>
<dbReference type="Proteomes" id="UP000219023">
    <property type="component" value="Unassembled WGS sequence"/>
</dbReference>
<gene>
    <name evidence="1" type="ORF">SAMN05421509_102381</name>
</gene>
<accession>A0A285VIS5</accession>
<organism evidence="1 2">
    <name type="scientific">Chromohalobacter canadensis</name>
    <dbReference type="NCBI Taxonomy" id="141389"/>
    <lineage>
        <taxon>Bacteria</taxon>
        <taxon>Pseudomonadati</taxon>
        <taxon>Pseudomonadota</taxon>
        <taxon>Gammaproteobacteria</taxon>
        <taxon>Oceanospirillales</taxon>
        <taxon>Halomonadaceae</taxon>
        <taxon>Chromohalobacter</taxon>
    </lineage>
</organism>
<sequence length="58" mass="6705">MKHTYIVSYDIKGGADYEPLYDALKSYSAWAKITESSWALITEDSHTEIRDNLKQHLT</sequence>
<reference evidence="1 2" key="1">
    <citation type="submission" date="2017-08" db="EMBL/GenBank/DDBJ databases">
        <authorList>
            <person name="de Groot N.N."/>
        </authorList>
    </citation>
    <scope>NUCLEOTIDE SEQUENCE [LARGE SCALE GENOMIC DNA]</scope>
    <source>
        <strain evidence="1 2">USBA 855</strain>
    </source>
</reference>